<evidence type="ECO:0000256" key="1">
    <source>
        <dbReference type="SAM" id="MobiDB-lite"/>
    </source>
</evidence>
<dbReference type="AlphaFoldDB" id="A0AAW1JKE6"/>
<dbReference type="Proteomes" id="UP001443914">
    <property type="component" value="Unassembled WGS sequence"/>
</dbReference>
<evidence type="ECO:0000259" key="2">
    <source>
        <dbReference type="Pfam" id="PF07727"/>
    </source>
</evidence>
<evidence type="ECO:0000313" key="3">
    <source>
        <dbReference type="EMBL" id="KAK9705144.1"/>
    </source>
</evidence>
<accession>A0AAW1JKE6</accession>
<reference evidence="3" key="1">
    <citation type="submission" date="2024-03" db="EMBL/GenBank/DDBJ databases">
        <title>WGS assembly of Saponaria officinalis var. Norfolk2.</title>
        <authorList>
            <person name="Jenkins J."/>
            <person name="Shu S."/>
            <person name="Grimwood J."/>
            <person name="Barry K."/>
            <person name="Goodstein D."/>
            <person name="Schmutz J."/>
            <person name="Leebens-Mack J."/>
            <person name="Osbourn A."/>
        </authorList>
    </citation>
    <scope>NUCLEOTIDE SEQUENCE [LARGE SCALE GENOMIC DNA]</scope>
    <source>
        <strain evidence="3">JIC</strain>
    </source>
</reference>
<sequence>MEESSHPVSSLDISKIEIEEKLKDKLAEQEDLRSESDGESDSGESQPSSEKRISPWKTGVHFAPADSSLFVKLRDMRLTVVLVYVDDLIITGDDEREIHQIWSNLSVRFQMKELGELKHFLGLEIDRTKDVIFLCQQKYAHDVLENFGLLDCKPVSTPTEDVTMYRQLVGSLIYVTLPRPDIAYFKSDLEAIRRILRYVKGSIDHGILYPTTEVFDIHGYCDSDYTGDHETRRSTTGYVSSLGSGADLHQPVGCGVNLYCDNMSAMQLAENPVFHARIKHVEVHYHFVREKVLRVANIFTKGLSGPKFEKLRIQLCNTPNSDSESSKSKVPHELDPD</sequence>
<feature type="domain" description="Reverse transcriptase Ty1/copia-type" evidence="2">
    <location>
        <begin position="64"/>
        <end position="160"/>
    </location>
</feature>
<feature type="region of interest" description="Disordered" evidence="1">
    <location>
        <begin position="27"/>
        <end position="53"/>
    </location>
</feature>
<organism evidence="3 4">
    <name type="scientific">Saponaria officinalis</name>
    <name type="common">Common soapwort</name>
    <name type="synonym">Lychnis saponaria</name>
    <dbReference type="NCBI Taxonomy" id="3572"/>
    <lineage>
        <taxon>Eukaryota</taxon>
        <taxon>Viridiplantae</taxon>
        <taxon>Streptophyta</taxon>
        <taxon>Embryophyta</taxon>
        <taxon>Tracheophyta</taxon>
        <taxon>Spermatophyta</taxon>
        <taxon>Magnoliopsida</taxon>
        <taxon>eudicotyledons</taxon>
        <taxon>Gunneridae</taxon>
        <taxon>Pentapetalae</taxon>
        <taxon>Caryophyllales</taxon>
        <taxon>Caryophyllaceae</taxon>
        <taxon>Caryophylleae</taxon>
        <taxon>Saponaria</taxon>
    </lineage>
</organism>
<dbReference type="SUPFAM" id="SSF56672">
    <property type="entry name" value="DNA/RNA polymerases"/>
    <property type="match status" value="1"/>
</dbReference>
<feature type="compositionally biased region" description="Basic and acidic residues" evidence="1">
    <location>
        <begin position="27"/>
        <end position="36"/>
    </location>
</feature>
<feature type="compositionally biased region" description="Basic and acidic residues" evidence="1">
    <location>
        <begin position="324"/>
        <end position="337"/>
    </location>
</feature>
<dbReference type="InterPro" id="IPR013103">
    <property type="entry name" value="RVT_2"/>
</dbReference>
<protein>
    <recommendedName>
        <fullName evidence="2">Reverse transcriptase Ty1/copia-type domain-containing protein</fullName>
    </recommendedName>
</protein>
<evidence type="ECO:0000313" key="4">
    <source>
        <dbReference type="Proteomes" id="UP001443914"/>
    </source>
</evidence>
<dbReference type="InterPro" id="IPR043502">
    <property type="entry name" value="DNA/RNA_pol_sf"/>
</dbReference>
<dbReference type="PANTHER" id="PTHR11439:SF475">
    <property type="entry name" value="CYSTEINE-RICH RLK (RECEPTOR-LIKE PROTEIN KINASE) 8"/>
    <property type="match status" value="1"/>
</dbReference>
<feature type="region of interest" description="Disordered" evidence="1">
    <location>
        <begin position="318"/>
        <end position="337"/>
    </location>
</feature>
<dbReference type="PANTHER" id="PTHR11439">
    <property type="entry name" value="GAG-POL-RELATED RETROTRANSPOSON"/>
    <property type="match status" value="1"/>
</dbReference>
<dbReference type="Pfam" id="PF07727">
    <property type="entry name" value="RVT_2"/>
    <property type="match status" value="1"/>
</dbReference>
<comment type="caution">
    <text evidence="3">The sequence shown here is derived from an EMBL/GenBank/DDBJ whole genome shotgun (WGS) entry which is preliminary data.</text>
</comment>
<name>A0AAW1JKE6_SAPOF</name>
<proteinExistence type="predicted"/>
<keyword evidence="4" id="KW-1185">Reference proteome</keyword>
<gene>
    <name evidence="3" type="ORF">RND81_07G036200</name>
</gene>
<dbReference type="EMBL" id="JBDFQZ010000007">
    <property type="protein sequence ID" value="KAK9705144.1"/>
    <property type="molecule type" value="Genomic_DNA"/>
</dbReference>
<dbReference type="CDD" id="cd09272">
    <property type="entry name" value="RNase_HI_RT_Ty1"/>
    <property type="match status" value="1"/>
</dbReference>